<keyword evidence="2" id="KW-1185">Reference proteome</keyword>
<organism evidence="1 2">
    <name type="scientific">Trichocladium antarcticum</name>
    <dbReference type="NCBI Taxonomy" id="1450529"/>
    <lineage>
        <taxon>Eukaryota</taxon>
        <taxon>Fungi</taxon>
        <taxon>Dikarya</taxon>
        <taxon>Ascomycota</taxon>
        <taxon>Pezizomycotina</taxon>
        <taxon>Sordariomycetes</taxon>
        <taxon>Sordariomycetidae</taxon>
        <taxon>Sordariales</taxon>
        <taxon>Chaetomiaceae</taxon>
        <taxon>Trichocladium</taxon>
    </lineage>
</organism>
<gene>
    <name evidence="1" type="ORF">BT67DRAFT_52603</name>
</gene>
<sequence length="187" mass="20136">MSGIAATGPALSRPPGRWLVAARLHGHGGALDDRFAWPTASAHARRHGGAYTSSFPPTSRAGVSIVLLLQACTLGHVMGIPPLRPRTPLAFCFVLDTRQLFWVRTSTGCICWGRSRRSTSISTEGCRLFSTTANAVGLWGGNVEEGAKRDATFRSFLLLLNQSQQNQTAVTANLRGIQGLLPRRLVT</sequence>
<dbReference type="Proteomes" id="UP001304895">
    <property type="component" value="Unassembled WGS sequence"/>
</dbReference>
<comment type="caution">
    <text evidence="1">The sequence shown here is derived from an EMBL/GenBank/DDBJ whole genome shotgun (WGS) entry which is preliminary data.</text>
</comment>
<dbReference type="AlphaFoldDB" id="A0AAN6ZCS5"/>
<accession>A0AAN6ZCS5</accession>
<reference evidence="1" key="2">
    <citation type="submission" date="2023-05" db="EMBL/GenBank/DDBJ databases">
        <authorList>
            <consortium name="Lawrence Berkeley National Laboratory"/>
            <person name="Steindorff A."/>
            <person name="Hensen N."/>
            <person name="Bonometti L."/>
            <person name="Westerberg I."/>
            <person name="Brannstrom I.O."/>
            <person name="Guillou S."/>
            <person name="Cros-Aarteil S."/>
            <person name="Calhoun S."/>
            <person name="Haridas S."/>
            <person name="Kuo A."/>
            <person name="Mondo S."/>
            <person name="Pangilinan J."/>
            <person name="Riley R."/>
            <person name="Labutti K."/>
            <person name="Andreopoulos B."/>
            <person name="Lipzen A."/>
            <person name="Chen C."/>
            <person name="Yanf M."/>
            <person name="Daum C."/>
            <person name="Ng V."/>
            <person name="Clum A."/>
            <person name="Ohm R."/>
            <person name="Martin F."/>
            <person name="Silar P."/>
            <person name="Natvig D."/>
            <person name="Lalanne C."/>
            <person name="Gautier V."/>
            <person name="Ament-Velasquez S.L."/>
            <person name="Kruys A."/>
            <person name="Hutchinson M.I."/>
            <person name="Powell A.J."/>
            <person name="Barry K."/>
            <person name="Miller A.N."/>
            <person name="Grigoriev I.V."/>
            <person name="Debuchy R."/>
            <person name="Gladieux P."/>
            <person name="Thoren M.H."/>
            <person name="Johannesson H."/>
        </authorList>
    </citation>
    <scope>NUCLEOTIDE SEQUENCE</scope>
    <source>
        <strain evidence="1">CBS 123565</strain>
    </source>
</reference>
<evidence type="ECO:0000313" key="2">
    <source>
        <dbReference type="Proteomes" id="UP001304895"/>
    </source>
</evidence>
<dbReference type="EMBL" id="MU853412">
    <property type="protein sequence ID" value="KAK4133507.1"/>
    <property type="molecule type" value="Genomic_DNA"/>
</dbReference>
<reference evidence="1" key="1">
    <citation type="journal article" date="2023" name="Mol. Phylogenet. Evol.">
        <title>Genome-scale phylogeny and comparative genomics of the fungal order Sordariales.</title>
        <authorList>
            <person name="Hensen N."/>
            <person name="Bonometti L."/>
            <person name="Westerberg I."/>
            <person name="Brannstrom I.O."/>
            <person name="Guillou S."/>
            <person name="Cros-Aarteil S."/>
            <person name="Calhoun S."/>
            <person name="Haridas S."/>
            <person name="Kuo A."/>
            <person name="Mondo S."/>
            <person name="Pangilinan J."/>
            <person name="Riley R."/>
            <person name="LaButti K."/>
            <person name="Andreopoulos B."/>
            <person name="Lipzen A."/>
            <person name="Chen C."/>
            <person name="Yan M."/>
            <person name="Daum C."/>
            <person name="Ng V."/>
            <person name="Clum A."/>
            <person name="Steindorff A."/>
            <person name="Ohm R.A."/>
            <person name="Martin F."/>
            <person name="Silar P."/>
            <person name="Natvig D.O."/>
            <person name="Lalanne C."/>
            <person name="Gautier V."/>
            <person name="Ament-Velasquez S.L."/>
            <person name="Kruys A."/>
            <person name="Hutchinson M.I."/>
            <person name="Powell A.J."/>
            <person name="Barry K."/>
            <person name="Miller A.N."/>
            <person name="Grigoriev I.V."/>
            <person name="Debuchy R."/>
            <person name="Gladieux P."/>
            <person name="Hiltunen Thoren M."/>
            <person name="Johannesson H."/>
        </authorList>
    </citation>
    <scope>NUCLEOTIDE SEQUENCE</scope>
    <source>
        <strain evidence="1">CBS 123565</strain>
    </source>
</reference>
<protein>
    <submittedName>
        <fullName evidence="1">Uncharacterized protein</fullName>
    </submittedName>
</protein>
<proteinExistence type="predicted"/>
<evidence type="ECO:0000313" key="1">
    <source>
        <dbReference type="EMBL" id="KAK4133507.1"/>
    </source>
</evidence>
<name>A0AAN6ZCS5_9PEZI</name>